<evidence type="ECO:0000313" key="7">
    <source>
        <dbReference type="Proteomes" id="UP000308196"/>
    </source>
</evidence>
<dbReference type="GO" id="GO:0016209">
    <property type="term" value="F:antioxidant activity"/>
    <property type="evidence" value="ECO:0007669"/>
    <property type="project" value="InterPro"/>
</dbReference>
<evidence type="ECO:0000313" key="6">
    <source>
        <dbReference type="EMBL" id="VTR29518.1"/>
    </source>
</evidence>
<name>A0A4V6KN59_9SPHI</name>
<keyword evidence="3" id="KW-1015">Disulfide bond</keyword>
<comment type="subcellular location">
    <subcellularLocation>
        <location evidence="1">Cell envelope</location>
    </subcellularLocation>
</comment>
<organism evidence="6 7">
    <name type="scientific">Sphingobacterium thalpophilum</name>
    <dbReference type="NCBI Taxonomy" id="259"/>
    <lineage>
        <taxon>Bacteria</taxon>
        <taxon>Pseudomonadati</taxon>
        <taxon>Bacteroidota</taxon>
        <taxon>Sphingobacteriia</taxon>
        <taxon>Sphingobacteriales</taxon>
        <taxon>Sphingobacteriaceae</taxon>
        <taxon>Sphingobacterium</taxon>
    </lineage>
</organism>
<dbReference type="Proteomes" id="UP000308196">
    <property type="component" value="Chromosome"/>
</dbReference>
<dbReference type="InterPro" id="IPR013766">
    <property type="entry name" value="Thioredoxin_domain"/>
</dbReference>
<dbReference type="GO" id="GO:0016491">
    <property type="term" value="F:oxidoreductase activity"/>
    <property type="evidence" value="ECO:0007669"/>
    <property type="project" value="InterPro"/>
</dbReference>
<dbReference type="AlphaFoldDB" id="A0A4V6KN59"/>
<dbReference type="PROSITE" id="PS51352">
    <property type="entry name" value="THIOREDOXIN_2"/>
    <property type="match status" value="1"/>
</dbReference>
<dbReference type="CDD" id="cd02966">
    <property type="entry name" value="TlpA_like_family"/>
    <property type="match status" value="1"/>
</dbReference>
<evidence type="ECO:0000256" key="2">
    <source>
        <dbReference type="ARBA" id="ARBA00022748"/>
    </source>
</evidence>
<dbReference type="Gene3D" id="3.40.30.10">
    <property type="entry name" value="Glutaredoxin"/>
    <property type="match status" value="1"/>
</dbReference>
<keyword evidence="2" id="KW-0201">Cytochrome c-type biogenesis</keyword>
<gene>
    <name evidence="6" type="primary">tlpA_2</name>
    <name evidence="6" type="ORF">NCTC11429_00442</name>
</gene>
<accession>A0A4V6KN59</accession>
<reference evidence="6 7" key="1">
    <citation type="submission" date="2019-05" db="EMBL/GenBank/DDBJ databases">
        <authorList>
            <consortium name="Pathogen Informatics"/>
        </authorList>
    </citation>
    <scope>NUCLEOTIDE SEQUENCE [LARGE SCALE GENOMIC DNA]</scope>
    <source>
        <strain evidence="6 7">NCTC11429</strain>
    </source>
</reference>
<feature type="domain" description="Thioredoxin" evidence="5">
    <location>
        <begin position="78"/>
        <end position="229"/>
    </location>
</feature>
<dbReference type="SUPFAM" id="SSF52833">
    <property type="entry name" value="Thioredoxin-like"/>
    <property type="match status" value="1"/>
</dbReference>
<dbReference type="KEGG" id="stha:NCTC11429_00442"/>
<dbReference type="GO" id="GO:0030313">
    <property type="term" value="C:cell envelope"/>
    <property type="evidence" value="ECO:0007669"/>
    <property type="project" value="UniProtKB-SubCell"/>
</dbReference>
<dbReference type="InterPro" id="IPR036249">
    <property type="entry name" value="Thioredoxin-like_sf"/>
</dbReference>
<proteinExistence type="predicted"/>
<keyword evidence="4" id="KW-0676">Redox-active center</keyword>
<dbReference type="PANTHER" id="PTHR42852:SF6">
    <property type="entry name" value="THIOL:DISULFIDE INTERCHANGE PROTEIN DSBE"/>
    <property type="match status" value="1"/>
</dbReference>
<dbReference type="PANTHER" id="PTHR42852">
    <property type="entry name" value="THIOL:DISULFIDE INTERCHANGE PROTEIN DSBE"/>
    <property type="match status" value="1"/>
</dbReference>
<dbReference type="InterPro" id="IPR000866">
    <property type="entry name" value="AhpC/TSA"/>
</dbReference>
<protein>
    <submittedName>
        <fullName evidence="6">Cytochrome c biogenesis protein tlpA</fullName>
    </submittedName>
</protein>
<evidence type="ECO:0000256" key="4">
    <source>
        <dbReference type="ARBA" id="ARBA00023284"/>
    </source>
</evidence>
<dbReference type="EMBL" id="LR590484">
    <property type="protein sequence ID" value="VTR29518.1"/>
    <property type="molecule type" value="Genomic_DNA"/>
</dbReference>
<evidence type="ECO:0000259" key="5">
    <source>
        <dbReference type="PROSITE" id="PS51352"/>
    </source>
</evidence>
<dbReference type="STRING" id="1123265.GCA_000686625_03166"/>
<dbReference type="Pfam" id="PF00578">
    <property type="entry name" value="AhpC-TSA"/>
    <property type="match status" value="1"/>
</dbReference>
<dbReference type="GO" id="GO:0017004">
    <property type="term" value="P:cytochrome complex assembly"/>
    <property type="evidence" value="ECO:0007669"/>
    <property type="project" value="UniProtKB-KW"/>
</dbReference>
<sequence>MKLFYSYIGRLCSYLPHLFHIVKDKSNKIFWPAIRGHRLVVSGRHFLVLCFVLFSVGVSRSQSRTEFGAVNKQNITPLNIGDPLPHGLWDLPLQVVNHPKGKKSITLSEYKGKLIILDFWSTWCVPCIRNFPKLHDLQNEFGDRIKVLAVTTEDTEKITKFFTTGIGKEHTYVHSVIDDKVLTTYFPHISVPHIVWISPDGILQNTTLADEVNKVNVQTMLNDKKTNMVVKVDIDRNRPLFLSEYFGDDLQLNSYSIFSKGYYPGLPSGNNFKTTEDGKVYGRQMTNTSIIDIYRAILNELFRKNGEHFNSKRMIVEIKEPALLNAIEEKGGEHEKSNLYNYELIVPKEKADSLYYYMLADLNRYSEYMVTIEKRMEDYLVLVRTSANDKIMSKGGKSKIKYSSTNYISINRPISHMLNILNADTIIKLPIIDETGYTKKIDIEISGITDLQALRKELNRYDLDLKPTKRYLNMVILKDK</sequence>
<evidence type="ECO:0000256" key="3">
    <source>
        <dbReference type="ARBA" id="ARBA00023157"/>
    </source>
</evidence>
<evidence type="ECO:0000256" key="1">
    <source>
        <dbReference type="ARBA" id="ARBA00004196"/>
    </source>
</evidence>
<dbReference type="InterPro" id="IPR050553">
    <property type="entry name" value="Thioredoxin_ResA/DsbE_sf"/>
</dbReference>